<feature type="signal peptide" evidence="1">
    <location>
        <begin position="1"/>
        <end position="19"/>
    </location>
</feature>
<dbReference type="AlphaFoldDB" id="A0AAE9L0V1"/>
<name>A0AAE9L0V1_9NEIS</name>
<dbReference type="RefSeq" id="WP_027022392.1">
    <property type="nucleotide sequence ID" value="NZ_CP097501.1"/>
</dbReference>
<proteinExistence type="predicted"/>
<dbReference type="Proteomes" id="UP001056819">
    <property type="component" value="Chromosome"/>
</dbReference>
<organism evidence="2 3">
    <name type="scientific">Conchiformibius steedae DSM 2580</name>
    <dbReference type="NCBI Taxonomy" id="1121352"/>
    <lineage>
        <taxon>Bacteria</taxon>
        <taxon>Pseudomonadati</taxon>
        <taxon>Pseudomonadota</taxon>
        <taxon>Betaproteobacteria</taxon>
        <taxon>Neisseriales</taxon>
        <taxon>Neisseriaceae</taxon>
        <taxon>Conchiformibius</taxon>
    </lineage>
</organism>
<keyword evidence="1" id="KW-0732">Signal</keyword>
<accession>A0AAE9L0V1</accession>
<evidence type="ECO:0000313" key="2">
    <source>
        <dbReference type="EMBL" id="URD68484.1"/>
    </source>
</evidence>
<evidence type="ECO:0000313" key="3">
    <source>
        <dbReference type="Proteomes" id="UP001056819"/>
    </source>
</evidence>
<gene>
    <name evidence="2" type="ORF">LNQ82_04875</name>
</gene>
<protein>
    <submittedName>
        <fullName evidence="2">Uncharacterized protein</fullName>
    </submittedName>
</protein>
<evidence type="ECO:0000256" key="1">
    <source>
        <dbReference type="SAM" id="SignalP"/>
    </source>
</evidence>
<reference evidence="2" key="1">
    <citation type="submission" date="2022-05" db="EMBL/GenBank/DDBJ databases">
        <title>Alysiella filiformis genome sequencing.</title>
        <authorList>
            <person name="Viehboeck T."/>
        </authorList>
    </citation>
    <scope>NUCLEOTIDE SEQUENCE</scope>
    <source>
        <strain evidence="2">DSM 2580</strain>
    </source>
</reference>
<sequence>MLKKYLFVLCLGVSLTAQAQPSDAERIAALERQVARLTEQVNLLLAERAQFTPRQNTVYVCRLKAFTDTFRSENSHRGQAKLDVLKQCRTKHSEMFCKAEQVSCEAY</sequence>
<feature type="chain" id="PRO_5042069256" evidence="1">
    <location>
        <begin position="20"/>
        <end position="107"/>
    </location>
</feature>
<dbReference type="EMBL" id="CP097501">
    <property type="protein sequence ID" value="URD68484.1"/>
    <property type="molecule type" value="Genomic_DNA"/>
</dbReference>